<dbReference type="EnsemblProtists" id="EOD21936">
    <property type="protein sequence ID" value="EOD21936"/>
    <property type="gene ID" value="EMIHUDRAFT_255172"/>
</dbReference>
<sequence length="232" mass="23746">MICILAVGTPPSSTARQPASVPLFLPAPSCTPDWASGGRTTLLESQPANLSTEPPPNASTVPRETLEAVIEGLDAVNHDACINRHSTEEALSAPPDLTVSGGGSASPCGGDPRDGGQKRGRGAPWSRLVGALVLECLLALLCFQLRSGGSSASKVGPNKVEGQKRSKNAEKDEVLTPAGGSTPLIYLIAVLVLCGVAFEASTMKYNAIKPAAEINARGRGTVPATLSVSTVP</sequence>
<protein>
    <submittedName>
        <fullName evidence="3">Uncharacterized protein</fullName>
    </submittedName>
</protein>
<feature type="region of interest" description="Disordered" evidence="1">
    <location>
        <begin position="87"/>
        <end position="122"/>
    </location>
</feature>
<dbReference type="GeneID" id="17267483"/>
<feature type="region of interest" description="Disordered" evidence="1">
    <location>
        <begin position="149"/>
        <end position="174"/>
    </location>
</feature>
<evidence type="ECO:0000256" key="1">
    <source>
        <dbReference type="SAM" id="MobiDB-lite"/>
    </source>
</evidence>
<dbReference type="HOGENOM" id="CLU_1197556_0_0_1"/>
<reference evidence="4" key="1">
    <citation type="journal article" date="2013" name="Nature">
        <title>Pan genome of the phytoplankton Emiliania underpins its global distribution.</title>
        <authorList>
            <person name="Read B.A."/>
            <person name="Kegel J."/>
            <person name="Klute M.J."/>
            <person name="Kuo A."/>
            <person name="Lefebvre S.C."/>
            <person name="Maumus F."/>
            <person name="Mayer C."/>
            <person name="Miller J."/>
            <person name="Monier A."/>
            <person name="Salamov A."/>
            <person name="Young J."/>
            <person name="Aguilar M."/>
            <person name="Claverie J.M."/>
            <person name="Frickenhaus S."/>
            <person name="Gonzalez K."/>
            <person name="Herman E.K."/>
            <person name="Lin Y.C."/>
            <person name="Napier J."/>
            <person name="Ogata H."/>
            <person name="Sarno A.F."/>
            <person name="Shmutz J."/>
            <person name="Schroeder D."/>
            <person name="de Vargas C."/>
            <person name="Verret F."/>
            <person name="von Dassow P."/>
            <person name="Valentin K."/>
            <person name="Van de Peer Y."/>
            <person name="Wheeler G."/>
            <person name="Dacks J.B."/>
            <person name="Delwiche C.F."/>
            <person name="Dyhrman S.T."/>
            <person name="Glockner G."/>
            <person name="John U."/>
            <person name="Richards T."/>
            <person name="Worden A.Z."/>
            <person name="Zhang X."/>
            <person name="Grigoriev I.V."/>
            <person name="Allen A.E."/>
            <person name="Bidle K."/>
            <person name="Borodovsky M."/>
            <person name="Bowler C."/>
            <person name="Brownlee C."/>
            <person name="Cock J.M."/>
            <person name="Elias M."/>
            <person name="Gladyshev V.N."/>
            <person name="Groth M."/>
            <person name="Guda C."/>
            <person name="Hadaegh A."/>
            <person name="Iglesias-Rodriguez M.D."/>
            <person name="Jenkins J."/>
            <person name="Jones B.M."/>
            <person name="Lawson T."/>
            <person name="Leese F."/>
            <person name="Lindquist E."/>
            <person name="Lobanov A."/>
            <person name="Lomsadze A."/>
            <person name="Malik S.B."/>
            <person name="Marsh M.E."/>
            <person name="Mackinder L."/>
            <person name="Mock T."/>
            <person name="Mueller-Roeber B."/>
            <person name="Pagarete A."/>
            <person name="Parker M."/>
            <person name="Probert I."/>
            <person name="Quesneville H."/>
            <person name="Raines C."/>
            <person name="Rensing S.A."/>
            <person name="Riano-Pachon D.M."/>
            <person name="Richier S."/>
            <person name="Rokitta S."/>
            <person name="Shiraiwa Y."/>
            <person name="Soanes D.M."/>
            <person name="van der Giezen M."/>
            <person name="Wahlund T.M."/>
            <person name="Williams B."/>
            <person name="Wilson W."/>
            <person name="Wolfe G."/>
            <person name="Wurch L.L."/>
        </authorList>
    </citation>
    <scope>NUCLEOTIDE SEQUENCE</scope>
</reference>
<feature type="compositionally biased region" description="Basic and acidic residues" evidence="1">
    <location>
        <begin position="161"/>
        <end position="174"/>
    </location>
</feature>
<proteinExistence type="predicted"/>
<dbReference type="KEGG" id="ehx:EMIHUDRAFT_255172"/>
<name>A0A0D3JEK1_EMIH1</name>
<dbReference type="PaxDb" id="2903-EOD21936"/>
<organism evidence="3 4">
    <name type="scientific">Emiliania huxleyi (strain CCMP1516)</name>
    <dbReference type="NCBI Taxonomy" id="280463"/>
    <lineage>
        <taxon>Eukaryota</taxon>
        <taxon>Haptista</taxon>
        <taxon>Haptophyta</taxon>
        <taxon>Prymnesiophyceae</taxon>
        <taxon>Isochrysidales</taxon>
        <taxon>Noelaerhabdaceae</taxon>
        <taxon>Emiliania</taxon>
    </lineage>
</organism>
<evidence type="ECO:0000313" key="4">
    <source>
        <dbReference type="Proteomes" id="UP000013827"/>
    </source>
</evidence>
<keyword evidence="2" id="KW-1133">Transmembrane helix</keyword>
<evidence type="ECO:0000313" key="3">
    <source>
        <dbReference type="EnsemblProtists" id="EOD21936"/>
    </source>
</evidence>
<reference evidence="3" key="2">
    <citation type="submission" date="2024-10" db="UniProtKB">
        <authorList>
            <consortium name="EnsemblProtists"/>
        </authorList>
    </citation>
    <scope>IDENTIFICATION</scope>
</reference>
<feature type="transmembrane region" description="Helical" evidence="2">
    <location>
        <begin position="183"/>
        <end position="200"/>
    </location>
</feature>
<dbReference type="Proteomes" id="UP000013827">
    <property type="component" value="Unassembled WGS sequence"/>
</dbReference>
<dbReference type="AlphaFoldDB" id="A0A0D3JEK1"/>
<keyword evidence="2" id="KW-0472">Membrane</keyword>
<keyword evidence="2" id="KW-0812">Transmembrane</keyword>
<dbReference type="RefSeq" id="XP_005774365.1">
    <property type="nucleotide sequence ID" value="XM_005774308.1"/>
</dbReference>
<evidence type="ECO:0000256" key="2">
    <source>
        <dbReference type="SAM" id="Phobius"/>
    </source>
</evidence>
<accession>A0A0D3JEK1</accession>
<keyword evidence="4" id="KW-1185">Reference proteome</keyword>